<feature type="region of interest" description="Disordered" evidence="1">
    <location>
        <begin position="1"/>
        <end position="25"/>
    </location>
</feature>
<name>A0AAD8P719_TARER</name>
<evidence type="ECO:0000313" key="2">
    <source>
        <dbReference type="EMBL" id="KAK1434507.1"/>
    </source>
</evidence>
<evidence type="ECO:0000256" key="1">
    <source>
        <dbReference type="SAM" id="MobiDB-lite"/>
    </source>
</evidence>
<dbReference type="AlphaFoldDB" id="A0AAD8P719"/>
<dbReference type="PANTHER" id="PTHR33511">
    <property type="entry name" value="OS06G0632400 PROTEIN"/>
    <property type="match status" value="1"/>
</dbReference>
<comment type="caution">
    <text evidence="2">The sequence shown here is derived from an EMBL/GenBank/DDBJ whole genome shotgun (WGS) entry which is preliminary data.</text>
</comment>
<reference evidence="2" key="1">
    <citation type="journal article" date="2023" name="bioRxiv">
        <title>Improved chromosome-level genome assembly for marigold (Tagetes erecta).</title>
        <authorList>
            <person name="Jiang F."/>
            <person name="Yuan L."/>
            <person name="Wang S."/>
            <person name="Wang H."/>
            <person name="Xu D."/>
            <person name="Wang A."/>
            <person name="Fan W."/>
        </authorList>
    </citation>
    <scope>NUCLEOTIDE SEQUENCE</scope>
    <source>
        <strain evidence="2">WSJ</strain>
        <tissue evidence="2">Leaf</tissue>
    </source>
</reference>
<protein>
    <submittedName>
        <fullName evidence="2">Uncharacterized protein</fullName>
    </submittedName>
</protein>
<dbReference type="Proteomes" id="UP001229421">
    <property type="component" value="Unassembled WGS sequence"/>
</dbReference>
<organism evidence="2 3">
    <name type="scientific">Tagetes erecta</name>
    <name type="common">African marigold</name>
    <dbReference type="NCBI Taxonomy" id="13708"/>
    <lineage>
        <taxon>Eukaryota</taxon>
        <taxon>Viridiplantae</taxon>
        <taxon>Streptophyta</taxon>
        <taxon>Embryophyta</taxon>
        <taxon>Tracheophyta</taxon>
        <taxon>Spermatophyta</taxon>
        <taxon>Magnoliopsida</taxon>
        <taxon>eudicotyledons</taxon>
        <taxon>Gunneridae</taxon>
        <taxon>Pentapetalae</taxon>
        <taxon>asterids</taxon>
        <taxon>campanulids</taxon>
        <taxon>Asterales</taxon>
        <taxon>Asteraceae</taxon>
        <taxon>Asteroideae</taxon>
        <taxon>Heliantheae alliance</taxon>
        <taxon>Tageteae</taxon>
        <taxon>Tagetes</taxon>
    </lineage>
</organism>
<feature type="compositionally biased region" description="Basic and acidic residues" evidence="1">
    <location>
        <begin position="1"/>
        <end position="15"/>
    </location>
</feature>
<proteinExistence type="predicted"/>
<accession>A0AAD8P719</accession>
<evidence type="ECO:0000313" key="3">
    <source>
        <dbReference type="Proteomes" id="UP001229421"/>
    </source>
</evidence>
<dbReference type="EMBL" id="JAUHHV010000001">
    <property type="protein sequence ID" value="KAK1434507.1"/>
    <property type="molecule type" value="Genomic_DNA"/>
</dbReference>
<gene>
    <name evidence="2" type="ORF">QVD17_00250</name>
</gene>
<keyword evidence="3" id="KW-1185">Reference proteome</keyword>
<sequence length="94" mass="10846">MHSEIQSRWRKRDEGAAMGKSKHAKKQSFSFFSIFKSKKARGDDKTWDDSLKAYKVYPSDQDGVRWVSEPGIDKKASAYINSRTSIWNNLDISN</sequence>